<keyword evidence="2" id="KW-1185">Reference proteome</keyword>
<protein>
    <submittedName>
        <fullName evidence="1">Uncharacterized protein</fullName>
    </submittedName>
</protein>
<comment type="caution">
    <text evidence="1">The sequence shown here is derived from an EMBL/GenBank/DDBJ whole genome shotgun (WGS) entry which is preliminary data.</text>
</comment>
<sequence length="224" mass="26314">MPFVSALLTFARMRITIYFFLAFSVLLISSVQGQINVFGADWVKGKLLLQDSEGDTIQCTLRFELDNNLVQIYLANNTVKTYTSRQIKWIQAYDPASKRDRNFYVFPYALNNRYVSPTIFEMLTEGTVSLLGREKIVVVQNTWAGSRFTQAQLSFDFYFGFTDGKIRVYRGTRKDFEYLLKDKSGYIRTFIEDSDLRYNDKDDLIRIINQYNYSNYKDKVSKYE</sequence>
<reference evidence="1 2" key="1">
    <citation type="submission" date="2023-05" db="EMBL/GenBank/DDBJ databases">
        <authorList>
            <person name="Zhang X."/>
        </authorList>
    </citation>
    <scope>NUCLEOTIDE SEQUENCE [LARGE SCALE GENOMIC DNA]</scope>
    <source>
        <strain evidence="1 2">DM2B3-1</strain>
    </source>
</reference>
<evidence type="ECO:0000313" key="2">
    <source>
        <dbReference type="Proteomes" id="UP001228581"/>
    </source>
</evidence>
<name>A0ABT7CJT1_9BACT</name>
<proteinExistence type="predicted"/>
<dbReference type="EMBL" id="JASJOT010000007">
    <property type="protein sequence ID" value="MDJ1493962.1"/>
    <property type="molecule type" value="Genomic_DNA"/>
</dbReference>
<gene>
    <name evidence="1" type="ORF">QNI19_13545</name>
</gene>
<dbReference type="Proteomes" id="UP001228581">
    <property type="component" value="Unassembled WGS sequence"/>
</dbReference>
<accession>A0ABT7CJT1</accession>
<organism evidence="1 2">
    <name type="scientific">Xanthocytophaga flava</name>
    <dbReference type="NCBI Taxonomy" id="3048013"/>
    <lineage>
        <taxon>Bacteria</taxon>
        <taxon>Pseudomonadati</taxon>
        <taxon>Bacteroidota</taxon>
        <taxon>Cytophagia</taxon>
        <taxon>Cytophagales</taxon>
        <taxon>Rhodocytophagaceae</taxon>
        <taxon>Xanthocytophaga</taxon>
    </lineage>
</organism>
<evidence type="ECO:0000313" key="1">
    <source>
        <dbReference type="EMBL" id="MDJ1493962.1"/>
    </source>
</evidence>